<protein>
    <recommendedName>
        <fullName evidence="4 10">Glutamine--fructose-6-phosphate aminotransferase [isomerizing]</fullName>
        <ecNumber evidence="3 10">2.6.1.16</ecNumber>
    </recommendedName>
    <alternativeName>
        <fullName evidence="10">D-fructose-6-phosphate amidotransferase</fullName>
    </alternativeName>
    <alternativeName>
        <fullName evidence="10">GFAT</fullName>
    </alternativeName>
    <alternativeName>
        <fullName evidence="10">Glucosamine-6-phosphate synthase</fullName>
    </alternativeName>
    <alternativeName>
        <fullName evidence="10">Hexosephosphate aminotransferase</fullName>
    </alternativeName>
    <alternativeName>
        <fullName evidence="10">L-glutamine--D-fructose-6-phosphate amidotransferase</fullName>
    </alternativeName>
</protein>
<dbReference type="SUPFAM" id="SSF56235">
    <property type="entry name" value="N-terminal nucleophile aminohydrolases (Ntn hydrolases)"/>
    <property type="match status" value="1"/>
</dbReference>
<evidence type="ECO:0000256" key="10">
    <source>
        <dbReference type="HAMAP-Rule" id="MF_00164"/>
    </source>
</evidence>
<evidence type="ECO:0000256" key="3">
    <source>
        <dbReference type="ARBA" id="ARBA00012916"/>
    </source>
</evidence>
<dbReference type="CDD" id="cd05009">
    <property type="entry name" value="SIS_GlmS_GlmD_2"/>
    <property type="match status" value="1"/>
</dbReference>
<dbReference type="Pfam" id="PF13522">
    <property type="entry name" value="GATase_6"/>
    <property type="match status" value="1"/>
</dbReference>
<dbReference type="GO" id="GO:0005829">
    <property type="term" value="C:cytosol"/>
    <property type="evidence" value="ECO:0007669"/>
    <property type="project" value="TreeGrafter"/>
</dbReference>
<dbReference type="FunFam" id="3.60.20.10:FF:000006">
    <property type="entry name" value="Glutamine--fructose-6-phosphate aminotransferase [isomerizing]"/>
    <property type="match status" value="1"/>
</dbReference>
<keyword evidence="8" id="KW-0677">Repeat</keyword>
<dbReference type="InterPro" id="IPR005855">
    <property type="entry name" value="GFAT"/>
</dbReference>
<dbReference type="PROSITE" id="PS51278">
    <property type="entry name" value="GATASE_TYPE_2"/>
    <property type="match status" value="1"/>
</dbReference>
<dbReference type="EC" id="2.6.1.16" evidence="3 10"/>
<accession>A0A212KES2</accession>
<dbReference type="FunFam" id="3.40.50.10490:FF:000002">
    <property type="entry name" value="Glutamine--fructose-6-phosphate aminotransferase [isomerizing]"/>
    <property type="match status" value="1"/>
</dbReference>
<dbReference type="InterPro" id="IPR046348">
    <property type="entry name" value="SIS_dom_sf"/>
</dbReference>
<feature type="active site" description="For Fru-6P isomerization activity" evidence="10">
    <location>
        <position position="605"/>
    </location>
</feature>
<dbReference type="FunFam" id="3.40.50.10490:FF:000001">
    <property type="entry name" value="Glutamine--fructose-6-phosphate aminotransferase [isomerizing]"/>
    <property type="match status" value="1"/>
</dbReference>
<dbReference type="GO" id="GO:0006487">
    <property type="term" value="P:protein N-linked glycosylation"/>
    <property type="evidence" value="ECO:0007669"/>
    <property type="project" value="TreeGrafter"/>
</dbReference>
<evidence type="ECO:0000256" key="4">
    <source>
        <dbReference type="ARBA" id="ARBA00016090"/>
    </source>
</evidence>
<gene>
    <name evidence="10 13" type="primary">glmS</name>
    <name evidence="13" type="ORF">KL86DPRO_60038</name>
</gene>
<dbReference type="GO" id="GO:0046349">
    <property type="term" value="P:amino sugar biosynthetic process"/>
    <property type="evidence" value="ECO:0007669"/>
    <property type="project" value="UniProtKB-ARBA"/>
</dbReference>
<dbReference type="EMBL" id="FLUQ01000006">
    <property type="protein sequence ID" value="SBW10118.1"/>
    <property type="molecule type" value="Genomic_DNA"/>
</dbReference>
<keyword evidence="7 10" id="KW-0808">Transferase</keyword>
<dbReference type="CDD" id="cd05008">
    <property type="entry name" value="SIS_GlmS_GlmD_1"/>
    <property type="match status" value="1"/>
</dbReference>
<evidence type="ECO:0000256" key="7">
    <source>
        <dbReference type="ARBA" id="ARBA00022679"/>
    </source>
</evidence>
<dbReference type="InterPro" id="IPR029055">
    <property type="entry name" value="Ntn_hydrolases_N"/>
</dbReference>
<dbReference type="NCBIfam" id="NF001484">
    <property type="entry name" value="PRK00331.1"/>
    <property type="match status" value="1"/>
</dbReference>
<proteinExistence type="inferred from homology"/>
<keyword evidence="6 10" id="KW-0032">Aminotransferase</keyword>
<dbReference type="GO" id="GO:0004360">
    <property type="term" value="F:glutamine-fructose-6-phosphate transaminase (isomerizing) activity"/>
    <property type="evidence" value="ECO:0007669"/>
    <property type="project" value="UniProtKB-UniRule"/>
</dbReference>
<sequence length="610" mass="66099">MCGIMGITGRGNAVPGVIAGLRALEYRGYDSVGMVWQKDGKLSIKRVVGRVDALEAAMPEGACGTTAIGHTRWATHGGVTEYNAHPHMDPAGTIAVVHNGIIDNYAELRAELEEQGAAFTSETDTEVVAHLIAREYQGDLVAAVEAVLPRIVGVYAFGIMAKDQPGLLVGARKGSPLTVGFGDGVQMLASDVVPFLTHTRQALYLDDGQIAVLTPDGYEIRQNGSVVTPVITTIEWSAEDASKEGYEHYMLKEIYEQPKALKTLIDARLSLPADGMPLITSPEGDIPDEALDKATRIVLLAHGTAYHAAMVGRLLIERVARIPCYPEYASDFRYRYPIIEPGTLYVVVTQSGETIDTLSALRLVKEFGHPTLAVVNVPSSTIAREATYVSPLMAGPEIGVASTKAFTSMIASLYLLALRFGMRRGALTVEEARRRAGDLLRVSARMHEVLLKADGIKDVALKYADKEHFMFLGRGTGWPLALEGALKLKEISYIHAEGMNSSEIKHGPLALVDKEMPVLFIALKGERYDRLVANINEVKAREGRIIAIISEDDKEIGQYADDVFRIHDDCGVMNAILCSAPLQLLAYHAAVARGADVDKPKNLAKSVTVE</sequence>
<dbReference type="GO" id="GO:0097367">
    <property type="term" value="F:carbohydrate derivative binding"/>
    <property type="evidence" value="ECO:0007669"/>
    <property type="project" value="InterPro"/>
</dbReference>
<organism evidence="13">
    <name type="scientific">uncultured delta proteobacterium</name>
    <dbReference type="NCBI Taxonomy" id="34034"/>
    <lineage>
        <taxon>Bacteria</taxon>
        <taxon>Deltaproteobacteria</taxon>
        <taxon>environmental samples</taxon>
    </lineage>
</organism>
<feature type="active site" description="Nucleophile; for GATase activity" evidence="10">
    <location>
        <position position="2"/>
    </location>
</feature>
<dbReference type="GO" id="GO:0006047">
    <property type="term" value="P:UDP-N-acetylglucosamine metabolic process"/>
    <property type="evidence" value="ECO:0007669"/>
    <property type="project" value="TreeGrafter"/>
</dbReference>
<comment type="subcellular location">
    <subcellularLocation>
        <location evidence="2 10">Cytoplasm</location>
    </subcellularLocation>
</comment>
<dbReference type="GO" id="GO:0005975">
    <property type="term" value="P:carbohydrate metabolic process"/>
    <property type="evidence" value="ECO:0007669"/>
    <property type="project" value="UniProtKB-UniRule"/>
</dbReference>
<evidence type="ECO:0000259" key="12">
    <source>
        <dbReference type="PROSITE" id="PS51464"/>
    </source>
</evidence>
<dbReference type="InterPro" id="IPR035466">
    <property type="entry name" value="GlmS/AgaS_SIS"/>
</dbReference>
<dbReference type="Gene3D" id="3.60.20.10">
    <property type="entry name" value="Glutamine Phosphoribosylpyrophosphate, subunit 1, domain 1"/>
    <property type="match status" value="1"/>
</dbReference>
<dbReference type="CDD" id="cd00714">
    <property type="entry name" value="GFAT"/>
    <property type="match status" value="1"/>
</dbReference>
<feature type="domain" description="Glutamine amidotransferase type-2" evidence="11">
    <location>
        <begin position="2"/>
        <end position="216"/>
    </location>
</feature>
<feature type="domain" description="SIS" evidence="12">
    <location>
        <begin position="459"/>
        <end position="600"/>
    </location>
</feature>
<evidence type="ECO:0000256" key="8">
    <source>
        <dbReference type="ARBA" id="ARBA00022737"/>
    </source>
</evidence>
<dbReference type="PROSITE" id="PS51464">
    <property type="entry name" value="SIS"/>
    <property type="match status" value="2"/>
</dbReference>
<comment type="catalytic activity">
    <reaction evidence="1 10">
        <text>D-fructose 6-phosphate + L-glutamine = D-glucosamine 6-phosphate + L-glutamate</text>
        <dbReference type="Rhea" id="RHEA:13237"/>
        <dbReference type="ChEBI" id="CHEBI:29985"/>
        <dbReference type="ChEBI" id="CHEBI:58359"/>
        <dbReference type="ChEBI" id="CHEBI:58725"/>
        <dbReference type="ChEBI" id="CHEBI:61527"/>
        <dbReference type="EC" id="2.6.1.16"/>
    </reaction>
</comment>
<evidence type="ECO:0000256" key="9">
    <source>
        <dbReference type="ARBA" id="ARBA00022962"/>
    </source>
</evidence>
<evidence type="ECO:0000313" key="13">
    <source>
        <dbReference type="EMBL" id="SBW10118.1"/>
    </source>
</evidence>
<reference evidence="13" key="1">
    <citation type="submission" date="2016-04" db="EMBL/GenBank/DDBJ databases">
        <authorList>
            <person name="Evans L.H."/>
            <person name="Alamgir A."/>
            <person name="Owens N."/>
            <person name="Weber N.D."/>
            <person name="Virtaneva K."/>
            <person name="Barbian K."/>
            <person name="Babar A."/>
            <person name="Rosenke K."/>
        </authorList>
    </citation>
    <scope>NUCLEOTIDE SEQUENCE</scope>
    <source>
        <strain evidence="13">86</strain>
    </source>
</reference>
<name>A0A212KES2_9DELT</name>
<evidence type="ECO:0000259" key="11">
    <source>
        <dbReference type="PROSITE" id="PS51278"/>
    </source>
</evidence>
<keyword evidence="9" id="KW-0315">Glutamine amidotransferase</keyword>
<comment type="function">
    <text evidence="10">Catalyzes the first step in hexosamine metabolism, converting fructose-6P into glucosamine-6P using glutamine as a nitrogen source.</text>
</comment>
<dbReference type="Pfam" id="PF01380">
    <property type="entry name" value="SIS"/>
    <property type="match status" value="2"/>
</dbReference>
<feature type="initiator methionine" description="Removed" evidence="10">
    <location>
        <position position="1"/>
    </location>
</feature>
<dbReference type="InterPro" id="IPR017932">
    <property type="entry name" value="GATase_2_dom"/>
</dbReference>
<dbReference type="PANTHER" id="PTHR10937:SF0">
    <property type="entry name" value="GLUTAMINE--FRUCTOSE-6-PHOSPHATE TRANSAMINASE (ISOMERIZING)"/>
    <property type="match status" value="1"/>
</dbReference>
<evidence type="ECO:0000256" key="5">
    <source>
        <dbReference type="ARBA" id="ARBA00022490"/>
    </source>
</evidence>
<comment type="subunit">
    <text evidence="10">Homodimer.</text>
</comment>
<evidence type="ECO:0000256" key="2">
    <source>
        <dbReference type="ARBA" id="ARBA00004496"/>
    </source>
</evidence>
<dbReference type="AlphaFoldDB" id="A0A212KES2"/>
<dbReference type="Gene3D" id="3.40.50.10490">
    <property type="entry name" value="Glucose-6-phosphate isomerase like protein, domain 1"/>
    <property type="match status" value="2"/>
</dbReference>
<dbReference type="InterPro" id="IPR035490">
    <property type="entry name" value="GlmS/FrlB_SIS"/>
</dbReference>
<dbReference type="InterPro" id="IPR047084">
    <property type="entry name" value="GFAT_N"/>
</dbReference>
<dbReference type="NCBIfam" id="TIGR01135">
    <property type="entry name" value="glmS"/>
    <property type="match status" value="1"/>
</dbReference>
<dbReference type="GO" id="GO:0006002">
    <property type="term" value="P:fructose 6-phosphate metabolic process"/>
    <property type="evidence" value="ECO:0007669"/>
    <property type="project" value="TreeGrafter"/>
</dbReference>
<dbReference type="InterPro" id="IPR001347">
    <property type="entry name" value="SIS_dom"/>
</dbReference>
<dbReference type="SUPFAM" id="SSF53697">
    <property type="entry name" value="SIS domain"/>
    <property type="match status" value="1"/>
</dbReference>
<dbReference type="PANTHER" id="PTHR10937">
    <property type="entry name" value="GLUCOSAMINE--FRUCTOSE-6-PHOSPHATE AMINOTRANSFERASE, ISOMERIZING"/>
    <property type="match status" value="1"/>
</dbReference>
<dbReference type="HAMAP" id="MF_00164">
    <property type="entry name" value="GlmS"/>
    <property type="match status" value="1"/>
</dbReference>
<keyword evidence="5 10" id="KW-0963">Cytoplasm</keyword>
<evidence type="ECO:0000256" key="6">
    <source>
        <dbReference type="ARBA" id="ARBA00022576"/>
    </source>
</evidence>
<feature type="domain" description="SIS" evidence="12">
    <location>
        <begin position="287"/>
        <end position="426"/>
    </location>
</feature>
<evidence type="ECO:0000256" key="1">
    <source>
        <dbReference type="ARBA" id="ARBA00001031"/>
    </source>
</evidence>